<protein>
    <recommendedName>
        <fullName evidence="4">DUF1764 domain-containing protein</fullName>
    </recommendedName>
</protein>
<dbReference type="EMBL" id="OZ020100">
    <property type="protein sequence ID" value="CAK9272876.1"/>
    <property type="molecule type" value="Genomic_DNA"/>
</dbReference>
<feature type="compositionally biased region" description="Basic residues" evidence="1">
    <location>
        <begin position="84"/>
        <end position="95"/>
    </location>
</feature>
<evidence type="ECO:0000313" key="2">
    <source>
        <dbReference type="EMBL" id="CAK9272876.1"/>
    </source>
</evidence>
<dbReference type="PANTHER" id="PTHR34066:SF1">
    <property type="entry name" value="DUF1764 FAMILY PROTEIN"/>
    <property type="match status" value="1"/>
</dbReference>
<proteinExistence type="predicted"/>
<keyword evidence="3" id="KW-1185">Reference proteome</keyword>
<feature type="compositionally biased region" description="Low complexity" evidence="1">
    <location>
        <begin position="63"/>
        <end position="73"/>
    </location>
</feature>
<gene>
    <name evidence="2" type="ORF">CSSPJE1EN1_LOCUS18354</name>
</gene>
<dbReference type="InterPro" id="IPR013885">
    <property type="entry name" value="DUF1764_euk"/>
</dbReference>
<dbReference type="Proteomes" id="UP001497444">
    <property type="component" value="Chromosome 5"/>
</dbReference>
<reference evidence="2" key="1">
    <citation type="submission" date="2024-02" db="EMBL/GenBank/DDBJ databases">
        <authorList>
            <consortium name="ELIXIR-Norway"/>
            <consortium name="Elixir Norway"/>
        </authorList>
    </citation>
    <scope>NUCLEOTIDE SEQUENCE</scope>
</reference>
<dbReference type="Pfam" id="PF08576">
    <property type="entry name" value="DUF1764"/>
    <property type="match status" value="1"/>
</dbReference>
<organism evidence="2 3">
    <name type="scientific">Sphagnum jensenii</name>
    <dbReference type="NCBI Taxonomy" id="128206"/>
    <lineage>
        <taxon>Eukaryota</taxon>
        <taxon>Viridiplantae</taxon>
        <taxon>Streptophyta</taxon>
        <taxon>Embryophyta</taxon>
        <taxon>Bryophyta</taxon>
        <taxon>Sphagnophytina</taxon>
        <taxon>Sphagnopsida</taxon>
        <taxon>Sphagnales</taxon>
        <taxon>Sphagnaceae</taxon>
        <taxon>Sphagnum</taxon>
    </lineage>
</organism>
<dbReference type="PANTHER" id="PTHR34066">
    <property type="entry name" value="GROWTH FACTOR 2"/>
    <property type="match status" value="1"/>
</dbReference>
<feature type="region of interest" description="Disordered" evidence="1">
    <location>
        <begin position="48"/>
        <end position="115"/>
    </location>
</feature>
<evidence type="ECO:0008006" key="4">
    <source>
        <dbReference type="Google" id="ProtNLM"/>
    </source>
</evidence>
<evidence type="ECO:0000313" key="3">
    <source>
        <dbReference type="Proteomes" id="UP001497444"/>
    </source>
</evidence>
<evidence type="ECO:0000256" key="1">
    <source>
        <dbReference type="SAM" id="MobiDB-lite"/>
    </source>
</evidence>
<accession>A0ABP0X4F0</accession>
<name>A0ABP0X4F0_9BRYO</name>
<sequence length="146" mass="15454">MGNEKKKGKKLCPPSTVVSDSVPTVVVEKVAKESAKNEIDAIFGGKKRKKEVGIAGSGEDQKSGATAAGAAENENSDVKEVLSRKKKKTKTKKTAGKSLELVEKSSGLSRKKTDDGLPVYSEAELGFNKKEAGGTPLCPFDCECCF</sequence>